<dbReference type="STRING" id="980251.GCA_001642875_04534"/>
<reference evidence="1 2" key="1">
    <citation type="submission" date="2019-08" db="EMBL/GenBank/DDBJ databases">
        <title>Deep-cultivation of Planctomycetes and their phenomic and genomic characterization uncovers novel biology.</title>
        <authorList>
            <person name="Wiegand S."/>
            <person name="Jogler M."/>
            <person name="Boedeker C."/>
            <person name="Pinto D."/>
            <person name="Vollmers J."/>
            <person name="Rivas-Marin E."/>
            <person name="Kohn T."/>
            <person name="Peeters S.H."/>
            <person name="Heuer A."/>
            <person name="Rast P."/>
            <person name="Oberbeckmann S."/>
            <person name="Bunk B."/>
            <person name="Jeske O."/>
            <person name="Meyerdierks A."/>
            <person name="Storesund J.E."/>
            <person name="Kallscheuer N."/>
            <person name="Luecker S."/>
            <person name="Lage O.M."/>
            <person name="Pohl T."/>
            <person name="Merkel B.J."/>
            <person name="Hornburger P."/>
            <person name="Mueller R.-W."/>
            <person name="Bruemmer F."/>
            <person name="Labrenz M."/>
            <person name="Spormann A.M."/>
            <person name="Op den Camp H."/>
            <person name="Overmann J."/>
            <person name="Amann R."/>
            <person name="Jetten M.S.M."/>
            <person name="Mascher T."/>
            <person name="Medema M.H."/>
            <person name="Devos D.P."/>
            <person name="Kaster A.-K."/>
            <person name="Ovreas L."/>
            <person name="Rohde M."/>
            <person name="Galperin M.Y."/>
            <person name="Jogler C."/>
        </authorList>
    </citation>
    <scope>NUCLEOTIDE SEQUENCE [LARGE SCALE GENOMIC DNA]</scope>
    <source>
        <strain evidence="1 2">FC18</strain>
    </source>
</reference>
<evidence type="ECO:0000313" key="1">
    <source>
        <dbReference type="EMBL" id="QEG20448.1"/>
    </source>
</evidence>
<dbReference type="PROSITE" id="PS51257">
    <property type="entry name" value="PROKAR_LIPOPROTEIN"/>
    <property type="match status" value="1"/>
</dbReference>
<sequence>MNRIFGILLVGSLLVGCPQLPDERVSADAKIEFNQALADELSEMKVVDQLVASNAYPPESYSDLTLEEWEAFKDKTYRAHQKRAEEIFHDFGFVGFDLAGEAGSSDFWIIVQHSDHDSKFQNEVLKKMKVEVDRGNADSKEYGLLVDRVKLNTGESQIYGTQVDFDHDTCQAYPKNLADRIGVNARRKEIGLEPLEIYLNEMTQMHFEMNKQFYSERGVTEPKLYETE</sequence>
<gene>
    <name evidence="1" type="ORF">MFFC18_02960</name>
</gene>
<dbReference type="EMBL" id="CP042912">
    <property type="protein sequence ID" value="QEG20448.1"/>
    <property type="molecule type" value="Genomic_DNA"/>
</dbReference>
<evidence type="ECO:0000313" key="2">
    <source>
        <dbReference type="Proteomes" id="UP000322214"/>
    </source>
</evidence>
<dbReference type="AlphaFoldDB" id="A0A5B9P291"/>
<dbReference type="Proteomes" id="UP000322214">
    <property type="component" value="Chromosome"/>
</dbReference>
<dbReference type="KEGG" id="mff:MFFC18_02960"/>
<keyword evidence="2" id="KW-1185">Reference proteome</keyword>
<dbReference type="OrthoDB" id="7446297at2"/>
<proteinExistence type="predicted"/>
<organism evidence="1 2">
    <name type="scientific">Mariniblastus fucicola</name>
    <dbReference type="NCBI Taxonomy" id="980251"/>
    <lineage>
        <taxon>Bacteria</taxon>
        <taxon>Pseudomonadati</taxon>
        <taxon>Planctomycetota</taxon>
        <taxon>Planctomycetia</taxon>
        <taxon>Pirellulales</taxon>
        <taxon>Pirellulaceae</taxon>
        <taxon>Mariniblastus</taxon>
    </lineage>
</organism>
<accession>A0A5B9P291</accession>
<dbReference type="Pfam" id="PF20329">
    <property type="entry name" value="DUF6624"/>
    <property type="match status" value="1"/>
</dbReference>
<name>A0A5B9P291_9BACT</name>
<protein>
    <recommendedName>
        <fullName evidence="3">Lipoprotein</fullName>
    </recommendedName>
</protein>
<dbReference type="RefSeq" id="WP_075082538.1">
    <property type="nucleotide sequence ID" value="NZ_CP042912.1"/>
</dbReference>
<evidence type="ECO:0008006" key="3">
    <source>
        <dbReference type="Google" id="ProtNLM"/>
    </source>
</evidence>
<dbReference type="InterPro" id="IPR046732">
    <property type="entry name" value="DUF6624"/>
</dbReference>